<sequence length="542" mass="58632">SDTDKAQPIKISHSEKSCTAVDFTYDAEGRLSKNPVNKLDLHYDQDGRQVGSSEKHLAYYDSFGRRVRNEDHYYGEWFYYNGNAPYARKGAVRIGDKKTCDHRRTVLLNQSGSCVAQQQTLGGGGDAEINTFELKDVRGSVIASWRTGKESFEFLPFTPYGYRPSKEDDLHWLGFTGQPLDRQSGVYHLGNGYRAYDPVTQVFHAPDNPGFSPFGDGGANWYAYCAGDPINMVDPSGHSRIVAQWQTMEDGPLLANPAFREVFGAVMSMALAPLAGGGAAITAGLMGIALLQGASGAGAVLLQDGHPDASTALRLLQGGLIAVDMLGATGLAGGGASTYSAGRGNSATFSGGTRGKVDVGVDTPFGTLYNNPSSNRLVINAHGGAKAASKRVDMPAGIDMKFYGNKGSIFAVTRKPNALIDVVKNGPRGGRAGKFNVPDYNLSAITDKFMKPFYFDKEQKVSAELLKNTIDRSFQSAAILGDASILRITNNVKLSEVIAWVASQQTYRFSSIEGFFCRGGLPCSLSHKWLKRLRATGIHRWW</sequence>
<gene>
    <name evidence="2" type="primary">py04</name>
</gene>
<evidence type="ECO:0000313" key="2">
    <source>
        <dbReference type="EMBL" id="CAE45119.1"/>
    </source>
</evidence>
<dbReference type="EMBL" id="AJ579894">
    <property type="protein sequence ID" value="CAE45119.1"/>
    <property type="molecule type" value="Genomic_DNA"/>
</dbReference>
<feature type="non-terminal residue" evidence="2">
    <location>
        <position position="1"/>
    </location>
</feature>
<dbReference type="InterPro" id="IPR022385">
    <property type="entry name" value="Rhs_assc_core"/>
</dbReference>
<protein>
    <submittedName>
        <fullName evidence="2">Py04 protein</fullName>
    </submittedName>
</protein>
<dbReference type="Pfam" id="PF21527">
    <property type="entry name" value="Stv"/>
    <property type="match status" value="1"/>
</dbReference>
<name>Q70IL2_9PSED</name>
<dbReference type="AlphaFoldDB" id="Q70IL2"/>
<dbReference type="NCBIfam" id="TIGR03696">
    <property type="entry name" value="Rhs_assc_core"/>
    <property type="match status" value="1"/>
</dbReference>
<dbReference type="InterPro" id="IPR050708">
    <property type="entry name" value="T6SS_VgrG/RHS"/>
</dbReference>
<proteinExistence type="predicted"/>
<evidence type="ECO:0000259" key="1">
    <source>
        <dbReference type="Pfam" id="PF21527"/>
    </source>
</evidence>
<dbReference type="Gene3D" id="2.180.10.10">
    <property type="entry name" value="RHS repeat-associated core"/>
    <property type="match status" value="1"/>
</dbReference>
<feature type="domain" description="Putative adhesin Stv" evidence="1">
    <location>
        <begin position="376"/>
        <end position="518"/>
    </location>
</feature>
<dbReference type="PANTHER" id="PTHR32305">
    <property type="match status" value="1"/>
</dbReference>
<accession>Q70IL2</accession>
<dbReference type="PANTHER" id="PTHR32305:SF15">
    <property type="entry name" value="PROTEIN RHSA-RELATED"/>
    <property type="match status" value="1"/>
</dbReference>
<dbReference type="InterPro" id="IPR049002">
    <property type="entry name" value="Stv"/>
</dbReference>
<organism evidence="2">
    <name type="scientific">Pseudomonas sp. Y2</name>
    <dbReference type="NCBI Taxonomy" id="198931"/>
    <lineage>
        <taxon>Bacteria</taxon>
        <taxon>Pseudomonadati</taxon>
        <taxon>Pseudomonadota</taxon>
        <taxon>Gammaproteobacteria</taxon>
        <taxon>Pseudomonadales</taxon>
        <taxon>Pseudomonadaceae</taxon>
        <taxon>Pseudomonas</taxon>
    </lineage>
</organism>
<reference evidence="2" key="1">
    <citation type="journal article" date="2004" name="Gene">
        <title>Characterization of a second functional gene cluster for the catabolism of phenylacetic acid in Pseudomonas sp. strain Y2.</title>
        <authorList>
            <person name="Bartolome-Martin D."/>
            <person name="Martinez-Garcia E."/>
            <person name="Mascaraque V."/>
            <person name="Rubio J."/>
            <person name="Perera J."/>
            <person name="Alonso S."/>
        </authorList>
    </citation>
    <scope>NUCLEOTIDE SEQUENCE</scope>
    <source>
        <strain evidence="2">Y2</strain>
    </source>
</reference>